<evidence type="ECO:0000313" key="2">
    <source>
        <dbReference type="EMBL" id="KAK2107837.1"/>
    </source>
</evidence>
<comment type="caution">
    <text evidence="2">The sequence shown here is derived from an EMBL/GenBank/DDBJ whole genome shotgun (WGS) entry which is preliminary data.</text>
</comment>
<dbReference type="Proteomes" id="UP001266305">
    <property type="component" value="Unassembled WGS sequence"/>
</dbReference>
<protein>
    <submittedName>
        <fullName evidence="2">Endophilin-A3</fullName>
    </submittedName>
</protein>
<keyword evidence="3" id="KW-1185">Reference proteome</keyword>
<dbReference type="InterPro" id="IPR027267">
    <property type="entry name" value="AH/BAR_dom_sf"/>
</dbReference>
<gene>
    <name evidence="2" type="primary">SH3GL3</name>
    <name evidence="2" type="ORF">P7K49_013002</name>
</gene>
<evidence type="ECO:0000256" key="1">
    <source>
        <dbReference type="SAM" id="MobiDB-lite"/>
    </source>
</evidence>
<accession>A0ABQ9VEN5</accession>
<evidence type="ECO:0000313" key="3">
    <source>
        <dbReference type="Proteomes" id="UP001266305"/>
    </source>
</evidence>
<dbReference type="Gene3D" id="1.20.1270.60">
    <property type="entry name" value="Arfaptin homology (AH) domain/BAR domain"/>
    <property type="match status" value="1"/>
</dbReference>
<feature type="region of interest" description="Disordered" evidence="1">
    <location>
        <begin position="79"/>
        <end position="117"/>
    </location>
</feature>
<sequence>MDQSRGRRWPSVPSRVFVAGLLSLWTLYRLWPPWSNFPLLLQVEQVSQLAVFIEAALDYHKQSTEILQELQSKLQMRISAASSVPRREYKPRPVKRSSSELNGVSTTSVAKTTENVS</sequence>
<name>A0ABQ9VEN5_SAGOE</name>
<feature type="compositionally biased region" description="Polar residues" evidence="1">
    <location>
        <begin position="99"/>
        <end position="117"/>
    </location>
</feature>
<organism evidence="2 3">
    <name type="scientific">Saguinus oedipus</name>
    <name type="common">Cotton-top tamarin</name>
    <name type="synonym">Oedipomidas oedipus</name>
    <dbReference type="NCBI Taxonomy" id="9490"/>
    <lineage>
        <taxon>Eukaryota</taxon>
        <taxon>Metazoa</taxon>
        <taxon>Chordata</taxon>
        <taxon>Craniata</taxon>
        <taxon>Vertebrata</taxon>
        <taxon>Euteleostomi</taxon>
        <taxon>Mammalia</taxon>
        <taxon>Eutheria</taxon>
        <taxon>Euarchontoglires</taxon>
        <taxon>Primates</taxon>
        <taxon>Haplorrhini</taxon>
        <taxon>Platyrrhini</taxon>
        <taxon>Cebidae</taxon>
        <taxon>Callitrichinae</taxon>
        <taxon>Saguinus</taxon>
    </lineage>
</organism>
<proteinExistence type="predicted"/>
<dbReference type="SUPFAM" id="SSF103657">
    <property type="entry name" value="BAR/IMD domain-like"/>
    <property type="match status" value="1"/>
</dbReference>
<dbReference type="EMBL" id="JASSZA010000006">
    <property type="protein sequence ID" value="KAK2107837.1"/>
    <property type="molecule type" value="Genomic_DNA"/>
</dbReference>
<reference evidence="2 3" key="1">
    <citation type="submission" date="2023-05" db="EMBL/GenBank/DDBJ databases">
        <title>B98-5 Cell Line De Novo Hybrid Assembly: An Optical Mapping Approach.</title>
        <authorList>
            <person name="Kananen K."/>
            <person name="Auerbach J.A."/>
            <person name="Kautto E."/>
            <person name="Blachly J.S."/>
        </authorList>
    </citation>
    <scope>NUCLEOTIDE SEQUENCE [LARGE SCALE GENOMIC DNA]</scope>
    <source>
        <strain evidence="2">B95-8</strain>
        <tissue evidence="2">Cell line</tissue>
    </source>
</reference>